<protein>
    <submittedName>
        <fullName evidence="2">Uncharacterized protein</fullName>
    </submittedName>
</protein>
<feature type="signal peptide" evidence="1">
    <location>
        <begin position="1"/>
        <end position="23"/>
    </location>
</feature>
<evidence type="ECO:0000313" key="3">
    <source>
        <dbReference type="Proteomes" id="UP001443914"/>
    </source>
</evidence>
<dbReference type="Proteomes" id="UP001443914">
    <property type="component" value="Unassembled WGS sequence"/>
</dbReference>
<feature type="chain" id="PRO_5043329343" evidence="1">
    <location>
        <begin position="24"/>
        <end position="134"/>
    </location>
</feature>
<keyword evidence="1" id="KW-0732">Signal</keyword>
<organism evidence="2 3">
    <name type="scientific">Saponaria officinalis</name>
    <name type="common">Common soapwort</name>
    <name type="synonym">Lychnis saponaria</name>
    <dbReference type="NCBI Taxonomy" id="3572"/>
    <lineage>
        <taxon>Eukaryota</taxon>
        <taxon>Viridiplantae</taxon>
        <taxon>Streptophyta</taxon>
        <taxon>Embryophyta</taxon>
        <taxon>Tracheophyta</taxon>
        <taxon>Spermatophyta</taxon>
        <taxon>Magnoliopsida</taxon>
        <taxon>eudicotyledons</taxon>
        <taxon>Gunneridae</taxon>
        <taxon>Pentapetalae</taxon>
        <taxon>Caryophyllales</taxon>
        <taxon>Caryophyllaceae</taxon>
        <taxon>Caryophylleae</taxon>
        <taxon>Saponaria</taxon>
    </lineage>
</organism>
<sequence>MLMLCQNLLLFLPSLLLLRKSLRNNHRFELLPADEHRDELADVADVMTASFSVTFLHFFPFQTHYSPFLFDSFLHISSTKFQYFTPNSQLSNFILTNSLSFHQNSSNNFLNFFKRKRNGGICTNKGPSISTFKP</sequence>
<keyword evidence="3" id="KW-1185">Reference proteome</keyword>
<evidence type="ECO:0000256" key="1">
    <source>
        <dbReference type="SAM" id="SignalP"/>
    </source>
</evidence>
<name>A0AAW1K4T9_SAPOF</name>
<gene>
    <name evidence="2" type="ORF">RND81_06G089200</name>
</gene>
<comment type="caution">
    <text evidence="2">The sequence shown here is derived from an EMBL/GenBank/DDBJ whole genome shotgun (WGS) entry which is preliminary data.</text>
</comment>
<proteinExistence type="predicted"/>
<dbReference type="AlphaFoldDB" id="A0AAW1K4T9"/>
<evidence type="ECO:0000313" key="2">
    <source>
        <dbReference type="EMBL" id="KAK9714369.1"/>
    </source>
</evidence>
<reference evidence="2" key="1">
    <citation type="submission" date="2024-03" db="EMBL/GenBank/DDBJ databases">
        <title>WGS assembly of Saponaria officinalis var. Norfolk2.</title>
        <authorList>
            <person name="Jenkins J."/>
            <person name="Shu S."/>
            <person name="Grimwood J."/>
            <person name="Barry K."/>
            <person name="Goodstein D."/>
            <person name="Schmutz J."/>
            <person name="Leebens-Mack J."/>
            <person name="Osbourn A."/>
        </authorList>
    </citation>
    <scope>NUCLEOTIDE SEQUENCE [LARGE SCALE GENOMIC DNA]</scope>
    <source>
        <strain evidence="2">JIC</strain>
    </source>
</reference>
<dbReference type="EMBL" id="JBDFQZ010000006">
    <property type="protein sequence ID" value="KAK9714369.1"/>
    <property type="molecule type" value="Genomic_DNA"/>
</dbReference>
<accession>A0AAW1K4T9</accession>